<dbReference type="EMBL" id="NJEU01000478">
    <property type="protein sequence ID" value="PHH73793.1"/>
    <property type="molecule type" value="Genomic_DNA"/>
</dbReference>
<sequence length="176" mass="19807">MSGVAHTVSSDLDVDHKQIHLSLSYIASIPPDRAAPEIAGVVIHELVHCLQHTALGTCPSGLVEGVADWVRLRAGFAPPHWRRQPHGPRDSGSHHGHDDGPCWDAGYQTTAFFLDYLHHRFGHDFVPRLNNHLHSCTYQESPFWLHLTQCSVNNLWNEYRDTLESQNVDGPLNDQQ</sequence>
<dbReference type="Proteomes" id="UP000224854">
    <property type="component" value="Unassembled WGS sequence"/>
</dbReference>
<proteinExistence type="predicted"/>
<accession>A0A2C5Z1S6</accession>
<dbReference type="InterPro" id="IPR007541">
    <property type="entry name" value="Uncharacterised_BSP"/>
</dbReference>
<evidence type="ECO:0000313" key="2">
    <source>
        <dbReference type="Proteomes" id="UP000224854"/>
    </source>
</evidence>
<dbReference type="PANTHER" id="PTHR33321">
    <property type="match status" value="1"/>
</dbReference>
<protein>
    <submittedName>
        <fullName evidence="1">Uncharacterized protein</fullName>
    </submittedName>
</protein>
<dbReference type="PANTHER" id="PTHR33321:SF12">
    <property type="entry name" value="PLANT BASIC SECRETORY PROTEIN (BSP) FAMILY PROTEIN"/>
    <property type="match status" value="1"/>
</dbReference>
<evidence type="ECO:0000313" key="1">
    <source>
        <dbReference type="EMBL" id="PHH73793.1"/>
    </source>
</evidence>
<keyword evidence="2" id="KW-1185">Reference proteome</keyword>
<name>A0A2C5Z1S6_9HYPO</name>
<comment type="caution">
    <text evidence="1">The sequence shown here is derived from an EMBL/GenBank/DDBJ whole genome shotgun (WGS) entry which is preliminary data.</text>
</comment>
<reference evidence="1 2" key="1">
    <citation type="submission" date="2017-06" db="EMBL/GenBank/DDBJ databases">
        <title>Ant-infecting Ophiocordyceps genomes reveal a high diversity of potential behavioral manipulation genes and a possible major role for enterotoxins.</title>
        <authorList>
            <person name="De Bekker C."/>
            <person name="Evans H.C."/>
            <person name="Brachmann A."/>
            <person name="Hughes D.P."/>
        </authorList>
    </citation>
    <scope>NUCLEOTIDE SEQUENCE [LARGE SCALE GENOMIC DNA]</scope>
    <source>
        <strain evidence="1 2">1348a</strain>
    </source>
</reference>
<dbReference type="Pfam" id="PF04450">
    <property type="entry name" value="BSP"/>
    <property type="match status" value="1"/>
</dbReference>
<dbReference type="AlphaFoldDB" id="A0A2C5Z1S6"/>
<organism evidence="1 2">
    <name type="scientific">Ophiocordyceps australis</name>
    <dbReference type="NCBI Taxonomy" id="1399860"/>
    <lineage>
        <taxon>Eukaryota</taxon>
        <taxon>Fungi</taxon>
        <taxon>Dikarya</taxon>
        <taxon>Ascomycota</taxon>
        <taxon>Pezizomycotina</taxon>
        <taxon>Sordariomycetes</taxon>
        <taxon>Hypocreomycetidae</taxon>
        <taxon>Hypocreales</taxon>
        <taxon>Ophiocordycipitaceae</taxon>
        <taxon>Ophiocordyceps</taxon>
    </lineage>
</organism>
<gene>
    <name evidence="1" type="ORF">CDD82_5270</name>
</gene>
<dbReference type="OrthoDB" id="891726at2759"/>